<evidence type="ECO:0000259" key="1">
    <source>
        <dbReference type="Pfam" id="PF08501"/>
    </source>
</evidence>
<name>A0A3S3CQ93_9NOCA</name>
<dbReference type="GO" id="GO:0005829">
    <property type="term" value="C:cytosol"/>
    <property type="evidence" value="ECO:0007669"/>
    <property type="project" value="TreeGrafter"/>
</dbReference>
<protein>
    <submittedName>
        <fullName evidence="2">Shikimate 5-dehydrogenase</fullName>
    </submittedName>
</protein>
<comment type="caution">
    <text evidence="2">The sequence shown here is derived from an EMBL/GenBank/DDBJ whole genome shotgun (WGS) entry which is preliminary data.</text>
</comment>
<dbReference type="EMBL" id="RKLO01000003">
    <property type="protein sequence ID" value="RVW03092.1"/>
    <property type="molecule type" value="Genomic_DNA"/>
</dbReference>
<dbReference type="CDD" id="cd01065">
    <property type="entry name" value="NAD_bind_Shikimate_DH"/>
    <property type="match status" value="1"/>
</dbReference>
<dbReference type="GO" id="GO:0004764">
    <property type="term" value="F:shikimate 3-dehydrogenase (NADP+) activity"/>
    <property type="evidence" value="ECO:0007669"/>
    <property type="project" value="InterPro"/>
</dbReference>
<reference evidence="2 3" key="1">
    <citation type="submission" date="2018-11" db="EMBL/GenBank/DDBJ databases">
        <title>Rhodococcus spongicola sp. nov. and Rhodococcus xishaensis sp. nov. from marine sponges.</title>
        <authorList>
            <person name="Li L."/>
            <person name="Lin H.W."/>
        </authorList>
    </citation>
    <scope>NUCLEOTIDE SEQUENCE [LARGE SCALE GENOMIC DNA]</scope>
    <source>
        <strain evidence="2 3">LHW51113</strain>
    </source>
</reference>
<dbReference type="Pfam" id="PF08501">
    <property type="entry name" value="Shikimate_dh_N"/>
    <property type="match status" value="1"/>
</dbReference>
<dbReference type="Gene3D" id="3.40.50.10860">
    <property type="entry name" value="Leucine Dehydrogenase, chain A, domain 1"/>
    <property type="match status" value="1"/>
</dbReference>
<feature type="domain" description="Shikimate dehydrogenase substrate binding N-terminal" evidence="1">
    <location>
        <begin position="29"/>
        <end position="97"/>
    </location>
</feature>
<dbReference type="PANTHER" id="PTHR21089:SF9">
    <property type="entry name" value="SHIKIMATE DEHYDROGENASE-LIKE PROTEIN HI_0607"/>
    <property type="match status" value="1"/>
</dbReference>
<dbReference type="PANTHER" id="PTHR21089">
    <property type="entry name" value="SHIKIMATE DEHYDROGENASE"/>
    <property type="match status" value="1"/>
</dbReference>
<dbReference type="Proteomes" id="UP000283479">
    <property type="component" value="Unassembled WGS sequence"/>
</dbReference>
<dbReference type="AlphaFoldDB" id="A0A3S3CQ93"/>
<dbReference type="InterPro" id="IPR022893">
    <property type="entry name" value="Shikimate_DH_fam"/>
</dbReference>
<dbReference type="SUPFAM" id="SSF51735">
    <property type="entry name" value="NAD(P)-binding Rossmann-fold domains"/>
    <property type="match status" value="1"/>
</dbReference>
<accession>A0A3S3CQ93</accession>
<dbReference type="SUPFAM" id="SSF53223">
    <property type="entry name" value="Aminoacid dehydrogenase-like, N-terminal domain"/>
    <property type="match status" value="1"/>
</dbReference>
<proteinExistence type="predicted"/>
<dbReference type="OrthoDB" id="9792692at2"/>
<evidence type="ECO:0000313" key="2">
    <source>
        <dbReference type="EMBL" id="RVW03092.1"/>
    </source>
</evidence>
<dbReference type="RefSeq" id="WP_127952509.1">
    <property type="nucleotide sequence ID" value="NZ_RKLO01000003.1"/>
</dbReference>
<sequence length="279" mass="29773">MSRTITEAVTKDTRLCMSLSGRPSNIGTRFHNYLYDELGLDFVYKAMTTTDLASAIGGIRALGIRGCGVSMPFKEACIEHVDVVHPSASAIDSVNTIVNEDGELHAYNTDYQAVTDLLRRAELSPDLAVAVAGSGGMAKAVVAALRDSGFHSVTVVARNQQTGSALAQTYGFEWRPDLGEARPQLLVNATPIGMADGPDRETAHGLPFPEAAVLAARSVFDVVATPPDTPLVRMATSHHKTVITGAEVIALQAAEQFALYTGVRPTSDQIRRASEFSRS</sequence>
<dbReference type="InterPro" id="IPR013708">
    <property type="entry name" value="Shikimate_DH-bd_N"/>
</dbReference>
<organism evidence="2 3">
    <name type="scientific">Rhodococcus xishaensis</name>
    <dbReference type="NCBI Taxonomy" id="2487364"/>
    <lineage>
        <taxon>Bacteria</taxon>
        <taxon>Bacillati</taxon>
        <taxon>Actinomycetota</taxon>
        <taxon>Actinomycetes</taxon>
        <taxon>Mycobacteriales</taxon>
        <taxon>Nocardiaceae</taxon>
        <taxon>Rhodococcus</taxon>
    </lineage>
</organism>
<dbReference type="InterPro" id="IPR046346">
    <property type="entry name" value="Aminoacid_DH-like_N_sf"/>
</dbReference>
<gene>
    <name evidence="2" type="ORF">EGT50_07800</name>
</gene>
<dbReference type="Gene3D" id="3.40.50.720">
    <property type="entry name" value="NAD(P)-binding Rossmann-like Domain"/>
    <property type="match status" value="1"/>
</dbReference>
<dbReference type="GO" id="GO:0009423">
    <property type="term" value="P:chorismate biosynthetic process"/>
    <property type="evidence" value="ECO:0007669"/>
    <property type="project" value="TreeGrafter"/>
</dbReference>
<keyword evidence="3" id="KW-1185">Reference proteome</keyword>
<dbReference type="GO" id="GO:0019632">
    <property type="term" value="P:shikimate metabolic process"/>
    <property type="evidence" value="ECO:0007669"/>
    <property type="project" value="TreeGrafter"/>
</dbReference>
<evidence type="ECO:0000313" key="3">
    <source>
        <dbReference type="Proteomes" id="UP000283479"/>
    </source>
</evidence>
<dbReference type="NCBIfam" id="NF009202">
    <property type="entry name" value="PRK12550.1"/>
    <property type="match status" value="1"/>
</dbReference>
<dbReference type="GO" id="GO:0050661">
    <property type="term" value="F:NADP binding"/>
    <property type="evidence" value="ECO:0007669"/>
    <property type="project" value="TreeGrafter"/>
</dbReference>
<dbReference type="InterPro" id="IPR036291">
    <property type="entry name" value="NAD(P)-bd_dom_sf"/>
</dbReference>